<sequence>MKLSYRQAAVPLIAALAVQAAAEPRPLEEIVVTAQKREQGIQDVPISVNAVSGEKIAAAGITNLEAMTAYVPNLTMNQTGIGTVVAIRGISSGVNQGFEQSVGQYVDGIYFGRAQLARAPFMDLERVEVLRGPQGILFGKNSIAGAISMTTAKPTAAFEGSLSALYEPDHGEQDLRLVVSGPLNDNLWGRLAVMDRTIDGYFDNTVLNRDESDEQERVIRGSLRWQPHDDWRLDLKIETAEFDTRGRFMETVMATELPGGTPYSTVLNALSGGRFSLDTDQDFRRQSNGDTSDNETENLTLIIDYQLGDNTLTLTSGYNAYEYTELCDCDFIGATIFNADTMEDFEQFSQEVRFTSPEGATLDYIAGFFYQTGDLMFEDAINVPADSLLPTALLGATGGASTALAGTATAREFEQDSDLWALFAQLTWNLDERNRVVVGGRFTREQKEASRRQFHLDAGGNEVPLGSPADTLNVLYGLFKIEPYETLADDRDETAFTPLLTYQHTLGGTALPAWVDEGMLYATYTTGFKSGGFDVRSNAHPDPAVVRAVQNTDAGPVNLTGVFEYEEEEAQSFEVGGKFTFAEGAAELNLALYFTEFEDLQTSQFDGTLGFNVTNASNATVRGLELDGRWRAADRLTLSGAFAYLDFEYDSFPNAQCYFGQTPDSTDFPGLCDISGRTRELAPEFQASLSADFHTPVGDNLAFSAVLDLIYSDDYLVSPTLDPRLQQTAYTKVNARVALAADGGEWEVALVGRNLTDEAVINFGNAAPVSAFLTGGGGTVYYAFFDRPRSLALQATLRF</sequence>
<evidence type="ECO:0000256" key="3">
    <source>
        <dbReference type="ARBA" id="ARBA00022452"/>
    </source>
</evidence>
<dbReference type="AlphaFoldDB" id="A0A545TQ92"/>
<evidence type="ECO:0000256" key="5">
    <source>
        <dbReference type="ARBA" id="ARBA00022692"/>
    </source>
</evidence>
<evidence type="ECO:0000256" key="10">
    <source>
        <dbReference type="ARBA" id="ARBA00023237"/>
    </source>
</evidence>
<dbReference type="RefSeq" id="WP_142904303.1">
    <property type="nucleotide sequence ID" value="NZ_ML660092.1"/>
</dbReference>
<keyword evidence="17" id="KW-1185">Reference proteome</keyword>
<evidence type="ECO:0000259" key="14">
    <source>
        <dbReference type="Pfam" id="PF00593"/>
    </source>
</evidence>
<accession>A0A545TQ92</accession>
<evidence type="ECO:0000256" key="12">
    <source>
        <dbReference type="RuleBase" id="RU003357"/>
    </source>
</evidence>
<dbReference type="Pfam" id="PF07715">
    <property type="entry name" value="Plug"/>
    <property type="match status" value="1"/>
</dbReference>
<evidence type="ECO:0000256" key="4">
    <source>
        <dbReference type="ARBA" id="ARBA00022496"/>
    </source>
</evidence>
<keyword evidence="5 11" id="KW-0812">Transmembrane</keyword>
<dbReference type="Pfam" id="PF00593">
    <property type="entry name" value="TonB_dep_Rec_b-barrel"/>
    <property type="match status" value="1"/>
</dbReference>
<dbReference type="InterPro" id="IPR039426">
    <property type="entry name" value="TonB-dep_rcpt-like"/>
</dbReference>
<gene>
    <name evidence="16" type="ORF">FKG94_11110</name>
</gene>
<keyword evidence="16" id="KW-0675">Receptor</keyword>
<dbReference type="GO" id="GO:0009279">
    <property type="term" value="C:cell outer membrane"/>
    <property type="evidence" value="ECO:0007669"/>
    <property type="project" value="UniProtKB-SubCell"/>
</dbReference>
<dbReference type="Proteomes" id="UP000319732">
    <property type="component" value="Unassembled WGS sequence"/>
</dbReference>
<keyword evidence="7" id="KW-0406">Ion transport</keyword>
<feature type="domain" description="TonB-dependent receptor-like beta-barrel" evidence="14">
    <location>
        <begin position="271"/>
        <end position="755"/>
    </location>
</feature>
<dbReference type="InterPro" id="IPR000531">
    <property type="entry name" value="Beta-barrel_TonB"/>
</dbReference>
<keyword evidence="4" id="KW-0410">Iron transport</keyword>
<dbReference type="EMBL" id="VHSG01000011">
    <property type="protein sequence ID" value="TQV79413.1"/>
    <property type="molecule type" value="Genomic_DNA"/>
</dbReference>
<evidence type="ECO:0000256" key="2">
    <source>
        <dbReference type="ARBA" id="ARBA00022448"/>
    </source>
</evidence>
<evidence type="ECO:0000256" key="1">
    <source>
        <dbReference type="ARBA" id="ARBA00004571"/>
    </source>
</evidence>
<evidence type="ECO:0000256" key="13">
    <source>
        <dbReference type="SAM" id="SignalP"/>
    </source>
</evidence>
<evidence type="ECO:0000256" key="9">
    <source>
        <dbReference type="ARBA" id="ARBA00023136"/>
    </source>
</evidence>
<organism evidence="16 17">
    <name type="scientific">Exilibacterium tricleocarpae</name>
    <dbReference type="NCBI Taxonomy" id="2591008"/>
    <lineage>
        <taxon>Bacteria</taxon>
        <taxon>Pseudomonadati</taxon>
        <taxon>Pseudomonadota</taxon>
        <taxon>Gammaproteobacteria</taxon>
        <taxon>Cellvibrionales</taxon>
        <taxon>Cellvibrionaceae</taxon>
        <taxon>Exilibacterium</taxon>
    </lineage>
</organism>
<dbReference type="InterPro" id="IPR036942">
    <property type="entry name" value="Beta-barrel_TonB_sf"/>
</dbReference>
<comment type="subcellular location">
    <subcellularLocation>
        <location evidence="1 11">Cell outer membrane</location>
        <topology evidence="1 11">Multi-pass membrane protein</topology>
    </subcellularLocation>
</comment>
<keyword evidence="8 12" id="KW-0798">TonB box</keyword>
<evidence type="ECO:0000256" key="8">
    <source>
        <dbReference type="ARBA" id="ARBA00023077"/>
    </source>
</evidence>
<dbReference type="GO" id="GO:0006826">
    <property type="term" value="P:iron ion transport"/>
    <property type="evidence" value="ECO:0007669"/>
    <property type="project" value="UniProtKB-KW"/>
</dbReference>
<dbReference type="PROSITE" id="PS52016">
    <property type="entry name" value="TONB_DEPENDENT_REC_3"/>
    <property type="match status" value="1"/>
</dbReference>
<comment type="similarity">
    <text evidence="11 12">Belongs to the TonB-dependent receptor family.</text>
</comment>
<dbReference type="Gene3D" id="2.40.170.20">
    <property type="entry name" value="TonB-dependent receptor, beta-barrel domain"/>
    <property type="match status" value="1"/>
</dbReference>
<dbReference type="PANTHER" id="PTHR32552:SF81">
    <property type="entry name" value="TONB-DEPENDENT OUTER MEMBRANE RECEPTOR"/>
    <property type="match status" value="1"/>
</dbReference>
<feature type="signal peptide" evidence="13">
    <location>
        <begin position="1"/>
        <end position="22"/>
    </location>
</feature>
<proteinExistence type="inferred from homology"/>
<evidence type="ECO:0000313" key="16">
    <source>
        <dbReference type="EMBL" id="TQV79413.1"/>
    </source>
</evidence>
<evidence type="ECO:0000256" key="11">
    <source>
        <dbReference type="PROSITE-ProRule" id="PRU01360"/>
    </source>
</evidence>
<evidence type="ECO:0000259" key="15">
    <source>
        <dbReference type="Pfam" id="PF07715"/>
    </source>
</evidence>
<protein>
    <submittedName>
        <fullName evidence="16">TonB-dependent receptor</fullName>
    </submittedName>
</protein>
<keyword evidence="6" id="KW-0408">Iron</keyword>
<feature type="chain" id="PRO_5021910087" evidence="13">
    <location>
        <begin position="23"/>
        <end position="799"/>
    </location>
</feature>
<dbReference type="OrthoDB" id="7051185at2"/>
<evidence type="ECO:0000313" key="17">
    <source>
        <dbReference type="Proteomes" id="UP000319732"/>
    </source>
</evidence>
<comment type="caution">
    <text evidence="16">The sequence shown here is derived from an EMBL/GenBank/DDBJ whole genome shotgun (WGS) entry which is preliminary data.</text>
</comment>
<dbReference type="InterPro" id="IPR012910">
    <property type="entry name" value="Plug_dom"/>
</dbReference>
<dbReference type="SUPFAM" id="SSF56935">
    <property type="entry name" value="Porins"/>
    <property type="match status" value="1"/>
</dbReference>
<keyword evidence="2 11" id="KW-0813">Transport</keyword>
<name>A0A545TQ92_9GAMM</name>
<dbReference type="PANTHER" id="PTHR32552">
    <property type="entry name" value="FERRICHROME IRON RECEPTOR-RELATED"/>
    <property type="match status" value="1"/>
</dbReference>
<keyword evidence="13" id="KW-0732">Signal</keyword>
<evidence type="ECO:0000256" key="6">
    <source>
        <dbReference type="ARBA" id="ARBA00023004"/>
    </source>
</evidence>
<feature type="domain" description="TonB-dependent receptor plug" evidence="15">
    <location>
        <begin position="42"/>
        <end position="146"/>
    </location>
</feature>
<reference evidence="16 17" key="1">
    <citation type="submission" date="2019-06" db="EMBL/GenBank/DDBJ databases">
        <title>Whole genome sequence for Cellvibrionaceae sp. R142.</title>
        <authorList>
            <person name="Wang G."/>
        </authorList>
    </citation>
    <scope>NUCLEOTIDE SEQUENCE [LARGE SCALE GENOMIC DNA]</scope>
    <source>
        <strain evidence="16 17">R142</strain>
    </source>
</reference>
<keyword evidence="3 11" id="KW-1134">Transmembrane beta strand</keyword>
<keyword evidence="10 11" id="KW-0998">Cell outer membrane</keyword>
<keyword evidence="9 11" id="KW-0472">Membrane</keyword>
<evidence type="ECO:0000256" key="7">
    <source>
        <dbReference type="ARBA" id="ARBA00023065"/>
    </source>
</evidence>